<keyword evidence="3" id="KW-1185">Reference proteome</keyword>
<accession>A0AAE1E2A2</accession>
<protein>
    <submittedName>
        <fullName evidence="2">Uncharacterized protein</fullName>
    </submittedName>
</protein>
<dbReference type="EMBL" id="JAWDGP010001461">
    <property type="protein sequence ID" value="KAK3791656.1"/>
    <property type="molecule type" value="Genomic_DNA"/>
</dbReference>
<feature type="region of interest" description="Disordered" evidence="1">
    <location>
        <begin position="1"/>
        <end position="25"/>
    </location>
</feature>
<evidence type="ECO:0000313" key="2">
    <source>
        <dbReference type="EMBL" id="KAK3791656.1"/>
    </source>
</evidence>
<evidence type="ECO:0000256" key="1">
    <source>
        <dbReference type="SAM" id="MobiDB-lite"/>
    </source>
</evidence>
<dbReference type="Proteomes" id="UP001283361">
    <property type="component" value="Unassembled WGS sequence"/>
</dbReference>
<evidence type="ECO:0000313" key="3">
    <source>
        <dbReference type="Proteomes" id="UP001283361"/>
    </source>
</evidence>
<proteinExistence type="predicted"/>
<gene>
    <name evidence="2" type="ORF">RRG08_050609</name>
</gene>
<organism evidence="2 3">
    <name type="scientific">Elysia crispata</name>
    <name type="common">lettuce slug</name>
    <dbReference type="NCBI Taxonomy" id="231223"/>
    <lineage>
        <taxon>Eukaryota</taxon>
        <taxon>Metazoa</taxon>
        <taxon>Spiralia</taxon>
        <taxon>Lophotrochozoa</taxon>
        <taxon>Mollusca</taxon>
        <taxon>Gastropoda</taxon>
        <taxon>Heterobranchia</taxon>
        <taxon>Euthyneura</taxon>
        <taxon>Panpulmonata</taxon>
        <taxon>Sacoglossa</taxon>
        <taxon>Placobranchoidea</taxon>
        <taxon>Plakobranchidae</taxon>
        <taxon>Elysia</taxon>
    </lineage>
</organism>
<feature type="compositionally biased region" description="Polar residues" evidence="1">
    <location>
        <begin position="14"/>
        <end position="25"/>
    </location>
</feature>
<sequence>MNQVFKTLRKVSQRSKPNLGSPVFTNNGELVRPRFTPASRHLRLALIGSQPRPGSLDETQPISIELATAGFAARWAKGRRERPLSNQV</sequence>
<dbReference type="AlphaFoldDB" id="A0AAE1E2A2"/>
<name>A0AAE1E2A2_9GAST</name>
<reference evidence="2" key="1">
    <citation type="journal article" date="2023" name="G3 (Bethesda)">
        <title>A reference genome for the long-term kleptoplast-retaining sea slug Elysia crispata morphotype clarki.</title>
        <authorList>
            <person name="Eastman K.E."/>
            <person name="Pendleton A.L."/>
            <person name="Shaikh M.A."/>
            <person name="Suttiyut T."/>
            <person name="Ogas R."/>
            <person name="Tomko P."/>
            <person name="Gavelis G."/>
            <person name="Widhalm J.R."/>
            <person name="Wisecaver J.H."/>
        </authorList>
    </citation>
    <scope>NUCLEOTIDE SEQUENCE</scope>
    <source>
        <strain evidence="2">ECLA1</strain>
    </source>
</reference>
<comment type="caution">
    <text evidence="2">The sequence shown here is derived from an EMBL/GenBank/DDBJ whole genome shotgun (WGS) entry which is preliminary data.</text>
</comment>